<dbReference type="EMBL" id="CP003229">
    <property type="protein sequence ID" value="AEW99531.1"/>
    <property type="molecule type" value="Genomic_DNA"/>
</dbReference>
<name>G8XFS0_STREN</name>
<dbReference type="KEGG" id="scy:SCATT_p13380"/>
<evidence type="ECO:0000313" key="2">
    <source>
        <dbReference type="Proteomes" id="UP000007842"/>
    </source>
</evidence>
<organism evidence="1 2">
    <name type="scientific">Streptantibioticus cattleyicolor (strain ATCC 35852 / DSM 46488 / JCM 4925 / NBRC 14057 / NRRL 8057)</name>
    <name type="common">Streptomyces cattleya</name>
    <dbReference type="NCBI Taxonomy" id="1003195"/>
    <lineage>
        <taxon>Bacteria</taxon>
        <taxon>Bacillati</taxon>
        <taxon>Actinomycetota</taxon>
        <taxon>Actinomycetes</taxon>
        <taxon>Kitasatosporales</taxon>
        <taxon>Streptomycetaceae</taxon>
        <taxon>Streptantibioticus</taxon>
    </lineage>
</organism>
<evidence type="ECO:0000313" key="1">
    <source>
        <dbReference type="EMBL" id="AEW99531.1"/>
    </source>
</evidence>
<keyword evidence="2" id="KW-1185">Reference proteome</keyword>
<protein>
    <submittedName>
        <fullName evidence="1">Uncharacterized protein</fullName>
    </submittedName>
</protein>
<reference evidence="2" key="1">
    <citation type="submission" date="2011-12" db="EMBL/GenBank/DDBJ databases">
        <title>Complete genome sequence of Streptomyces cattleya strain DSM 46488.</title>
        <authorList>
            <person name="Ou H.-Y."/>
            <person name="Li P."/>
            <person name="Zhao C."/>
            <person name="O'Hagan D."/>
            <person name="Deng Z."/>
        </authorList>
    </citation>
    <scope>NUCLEOTIDE SEQUENCE [LARGE SCALE GENOMIC DNA]</scope>
    <source>
        <strain evidence="2">ATCC 35852 / DSM 46488 / JCM 4925 / NBRC 14057 / NRRL 8057</strain>
        <plasmid evidence="2">Plasmid pSCATT</plasmid>
    </source>
</reference>
<dbReference type="Proteomes" id="UP000007842">
    <property type="component" value="Plasmid pSCATT"/>
</dbReference>
<dbReference type="AlphaFoldDB" id="G8XFS0"/>
<proteinExistence type="predicted"/>
<sequence>MIVQAVRRYGGDHVVAAGGVGGYTEFGAACVGLWPETF</sequence>
<geneLocation type="plasmid" evidence="1 2">
    <name>pSCATT</name>
</geneLocation>
<gene>
    <name evidence="1" type="ordered locus">SCATT_p13380</name>
</gene>
<dbReference type="PATRIC" id="fig|1003195.29.peg.7137"/>
<keyword evidence="1" id="KW-0614">Plasmid</keyword>
<accession>G8XFS0</accession>
<dbReference type="HOGENOM" id="CLU_3333414_0_0_11"/>